<dbReference type="InterPro" id="IPR017911">
    <property type="entry name" value="MacB-like_ATP-bd"/>
</dbReference>
<accession>A0ABU3TZ62</accession>
<evidence type="ECO:0000313" key="7">
    <source>
        <dbReference type="Proteomes" id="UP001263246"/>
    </source>
</evidence>
<organism evidence="6 7">
    <name type="scientific">Faecalibacterium wellingii</name>
    <dbReference type="NCBI Taxonomy" id="2929491"/>
    <lineage>
        <taxon>Bacteria</taxon>
        <taxon>Bacillati</taxon>
        <taxon>Bacillota</taxon>
        <taxon>Clostridia</taxon>
        <taxon>Eubacteriales</taxon>
        <taxon>Oscillospiraceae</taxon>
        <taxon>Faecalibacterium</taxon>
    </lineage>
</organism>
<evidence type="ECO:0000256" key="2">
    <source>
        <dbReference type="ARBA" id="ARBA00022448"/>
    </source>
</evidence>
<protein>
    <submittedName>
        <fullName evidence="6">ABC transporter ATP-binding protein</fullName>
    </submittedName>
</protein>
<comment type="caution">
    <text evidence="6">The sequence shown here is derived from an EMBL/GenBank/DDBJ whole genome shotgun (WGS) entry which is preliminary data.</text>
</comment>
<comment type="similarity">
    <text evidence="1">Belongs to the ABC transporter superfamily.</text>
</comment>
<evidence type="ECO:0000256" key="4">
    <source>
        <dbReference type="ARBA" id="ARBA00022840"/>
    </source>
</evidence>
<dbReference type="RefSeq" id="WP_249236851.1">
    <property type="nucleotide sequence ID" value="NZ_CP094473.1"/>
</dbReference>
<name>A0ABU3TZ62_9FIRM</name>
<dbReference type="PANTHER" id="PTHR42798:SF7">
    <property type="entry name" value="ALPHA-D-RIBOSE 1-METHYLPHOSPHONATE 5-TRIPHOSPHATE SYNTHASE SUBUNIT PHNL"/>
    <property type="match status" value="1"/>
</dbReference>
<evidence type="ECO:0000313" key="6">
    <source>
        <dbReference type="EMBL" id="MDU8688593.1"/>
    </source>
</evidence>
<dbReference type="InterPro" id="IPR027417">
    <property type="entry name" value="P-loop_NTPase"/>
</dbReference>
<dbReference type="Proteomes" id="UP001263246">
    <property type="component" value="Unassembled WGS sequence"/>
</dbReference>
<dbReference type="InterPro" id="IPR003439">
    <property type="entry name" value="ABC_transporter-like_ATP-bd"/>
</dbReference>
<proteinExistence type="inferred from homology"/>
<dbReference type="EMBL" id="JAWHPR010000003">
    <property type="protein sequence ID" value="MDU8688593.1"/>
    <property type="molecule type" value="Genomic_DNA"/>
</dbReference>
<evidence type="ECO:0000259" key="5">
    <source>
        <dbReference type="PROSITE" id="PS50893"/>
    </source>
</evidence>
<feature type="domain" description="ABC transporter" evidence="5">
    <location>
        <begin position="5"/>
        <end position="242"/>
    </location>
</feature>
<keyword evidence="2" id="KW-0813">Transport</keyword>
<dbReference type="Gene3D" id="3.40.50.300">
    <property type="entry name" value="P-loop containing nucleotide triphosphate hydrolases"/>
    <property type="match status" value="1"/>
</dbReference>
<sequence length="249" mass="27826">MSTLLQVKNITKIYPNQPKPGLDNVSFEVTQGEFLGIMGASGSGKTTLLNVLSTIDVPTNGHIVMGKTHIEKLGQRQAADFRKNNLGFIFQEYFLLDSLTVRENIAVPLTLLHKPAQEIDRKVKELAELFGIDSQLKKYPSELSGGQRQRVAAARAMVKRPPLIFADEPTGALDSSSATELLTALKEVNHTLGTTILMVTHDPYAASYTDRILYFKDGHIISELQRHNSERRCFYEAIIQESARQDEKR</sequence>
<keyword evidence="7" id="KW-1185">Reference proteome</keyword>
<reference evidence="6 7" key="1">
    <citation type="submission" date="2023-10" db="EMBL/GenBank/DDBJ databases">
        <title>Host Genetic Regulation of Human Gut Microbial Structural Variation.</title>
        <authorList>
            <person name="Harmsen H.J.M."/>
        </authorList>
    </citation>
    <scope>NUCLEOTIDE SEQUENCE [LARGE SCALE GENOMIC DNA]</scope>
    <source>
        <strain evidence="6 7">HTF-F</strain>
    </source>
</reference>
<evidence type="ECO:0000256" key="3">
    <source>
        <dbReference type="ARBA" id="ARBA00022741"/>
    </source>
</evidence>
<dbReference type="SMART" id="SM00382">
    <property type="entry name" value="AAA"/>
    <property type="match status" value="1"/>
</dbReference>
<dbReference type="InterPro" id="IPR003593">
    <property type="entry name" value="AAA+_ATPase"/>
</dbReference>
<dbReference type="GO" id="GO:0005524">
    <property type="term" value="F:ATP binding"/>
    <property type="evidence" value="ECO:0007669"/>
    <property type="project" value="UniProtKB-KW"/>
</dbReference>
<keyword evidence="4 6" id="KW-0067">ATP-binding</keyword>
<dbReference type="CDD" id="cd03255">
    <property type="entry name" value="ABC_MJ0796_LolCDE_FtsE"/>
    <property type="match status" value="1"/>
</dbReference>
<keyword evidence="3" id="KW-0547">Nucleotide-binding</keyword>
<dbReference type="PANTHER" id="PTHR42798">
    <property type="entry name" value="LIPOPROTEIN-RELEASING SYSTEM ATP-BINDING PROTEIN LOLD"/>
    <property type="match status" value="1"/>
</dbReference>
<dbReference type="Pfam" id="PF00005">
    <property type="entry name" value="ABC_tran"/>
    <property type="match status" value="1"/>
</dbReference>
<dbReference type="SUPFAM" id="SSF52540">
    <property type="entry name" value="P-loop containing nucleoside triphosphate hydrolases"/>
    <property type="match status" value="1"/>
</dbReference>
<gene>
    <name evidence="6" type="ORF">RX402_07520</name>
</gene>
<evidence type="ECO:0000256" key="1">
    <source>
        <dbReference type="ARBA" id="ARBA00005417"/>
    </source>
</evidence>
<dbReference type="PROSITE" id="PS50893">
    <property type="entry name" value="ABC_TRANSPORTER_2"/>
    <property type="match status" value="1"/>
</dbReference>